<dbReference type="GO" id="GO:0004347">
    <property type="term" value="F:glucose-6-phosphate isomerase activity"/>
    <property type="evidence" value="ECO:0007669"/>
    <property type="project" value="UniProtKB-UniRule"/>
</dbReference>
<dbReference type="NCBIfam" id="NF001211">
    <property type="entry name" value="PRK00179.1"/>
    <property type="match status" value="1"/>
</dbReference>
<proteinExistence type="inferred from homology"/>
<feature type="active site" evidence="7">
    <location>
        <position position="392"/>
    </location>
</feature>
<evidence type="ECO:0000256" key="2">
    <source>
        <dbReference type="ARBA" id="ARBA00006604"/>
    </source>
</evidence>
<organism evidence="9 10">
    <name type="scientific">Hydrocarboniclastica marina</name>
    <dbReference type="NCBI Taxonomy" id="2259620"/>
    <lineage>
        <taxon>Bacteria</taxon>
        <taxon>Pseudomonadati</taxon>
        <taxon>Pseudomonadota</taxon>
        <taxon>Gammaproteobacteria</taxon>
        <taxon>Alteromonadales</taxon>
        <taxon>Alteromonadaceae</taxon>
        <taxon>Hydrocarboniclastica</taxon>
    </lineage>
</organism>
<keyword evidence="7" id="KW-0963">Cytoplasm</keyword>
<evidence type="ECO:0000256" key="6">
    <source>
        <dbReference type="ARBA" id="ARBA00029321"/>
    </source>
</evidence>
<protein>
    <recommendedName>
        <fullName evidence="7">Glucose-6-phosphate isomerase</fullName>
        <shortName evidence="7">GPI</shortName>
        <ecNumber evidence="7">5.3.1.9</ecNumber>
    </recommendedName>
    <alternativeName>
        <fullName evidence="7">Phosphoglucose isomerase</fullName>
        <shortName evidence="7">PGI</shortName>
    </alternativeName>
    <alternativeName>
        <fullName evidence="7">Phosphohexose isomerase</fullName>
        <shortName evidence="7">PHI</shortName>
    </alternativeName>
</protein>
<dbReference type="InterPro" id="IPR035476">
    <property type="entry name" value="SIS_PGI_1"/>
</dbReference>
<dbReference type="GO" id="GO:0048029">
    <property type="term" value="F:monosaccharide binding"/>
    <property type="evidence" value="ECO:0007669"/>
    <property type="project" value="TreeGrafter"/>
</dbReference>
<dbReference type="InterPro" id="IPR023096">
    <property type="entry name" value="G6P_Isomerase_C"/>
</dbReference>
<dbReference type="GO" id="GO:0051156">
    <property type="term" value="P:glucose 6-phosphate metabolic process"/>
    <property type="evidence" value="ECO:0007669"/>
    <property type="project" value="TreeGrafter"/>
</dbReference>
<dbReference type="PANTHER" id="PTHR11469">
    <property type="entry name" value="GLUCOSE-6-PHOSPHATE ISOMERASE"/>
    <property type="match status" value="1"/>
</dbReference>
<dbReference type="UniPathway" id="UPA00138"/>
<dbReference type="InterPro" id="IPR035482">
    <property type="entry name" value="SIS_PGI_2"/>
</dbReference>
<dbReference type="InterPro" id="IPR046348">
    <property type="entry name" value="SIS_dom_sf"/>
</dbReference>
<evidence type="ECO:0000256" key="1">
    <source>
        <dbReference type="ARBA" id="ARBA00004926"/>
    </source>
</evidence>
<evidence type="ECO:0000256" key="3">
    <source>
        <dbReference type="ARBA" id="ARBA00022432"/>
    </source>
</evidence>
<evidence type="ECO:0000256" key="7">
    <source>
        <dbReference type="HAMAP-Rule" id="MF_00473"/>
    </source>
</evidence>
<comment type="pathway">
    <text evidence="7">Carbohydrate biosynthesis; gluconeogenesis.</text>
</comment>
<evidence type="ECO:0000313" key="10">
    <source>
        <dbReference type="Proteomes" id="UP000298049"/>
    </source>
</evidence>
<evidence type="ECO:0000256" key="4">
    <source>
        <dbReference type="ARBA" id="ARBA00023152"/>
    </source>
</evidence>
<keyword evidence="3 7" id="KW-0312">Gluconeogenesis</keyword>
<comment type="function">
    <text evidence="7">Catalyzes the reversible isomerization of glucose-6-phosphate to fructose-6-phosphate.</text>
</comment>
<evidence type="ECO:0000313" key="9">
    <source>
        <dbReference type="EMBL" id="QCF24913.1"/>
    </source>
</evidence>
<dbReference type="GO" id="GO:0097367">
    <property type="term" value="F:carbohydrate derivative binding"/>
    <property type="evidence" value="ECO:0007669"/>
    <property type="project" value="InterPro"/>
</dbReference>
<dbReference type="InterPro" id="IPR018189">
    <property type="entry name" value="Phosphoglucose_isomerase_CS"/>
</dbReference>
<dbReference type="PROSITE" id="PS00765">
    <property type="entry name" value="P_GLUCOSE_ISOMERASE_1"/>
    <property type="match status" value="1"/>
</dbReference>
<dbReference type="SUPFAM" id="SSF53697">
    <property type="entry name" value="SIS domain"/>
    <property type="match status" value="1"/>
</dbReference>
<dbReference type="PROSITE" id="PS51463">
    <property type="entry name" value="P_GLUCOSE_ISOMERASE_3"/>
    <property type="match status" value="1"/>
</dbReference>
<dbReference type="Proteomes" id="UP000298049">
    <property type="component" value="Chromosome"/>
</dbReference>
<gene>
    <name evidence="7" type="primary">pgi</name>
    <name evidence="9" type="ORF">soil367_02535</name>
</gene>
<accession>A0A4P7XEE8</accession>
<feature type="active site" evidence="7">
    <location>
        <position position="520"/>
    </location>
</feature>
<dbReference type="GO" id="GO:0006096">
    <property type="term" value="P:glycolytic process"/>
    <property type="evidence" value="ECO:0007669"/>
    <property type="project" value="UniProtKB-UniRule"/>
</dbReference>
<dbReference type="CDD" id="cd05016">
    <property type="entry name" value="SIS_PGI_2"/>
    <property type="match status" value="1"/>
</dbReference>
<dbReference type="Gene3D" id="3.40.50.10490">
    <property type="entry name" value="Glucose-6-phosphate isomerase like protein, domain 1"/>
    <property type="match status" value="2"/>
</dbReference>
<dbReference type="EC" id="5.3.1.9" evidence="7"/>
<dbReference type="PRINTS" id="PR00662">
    <property type="entry name" value="G6PISOMERASE"/>
</dbReference>
<dbReference type="HAMAP" id="MF_00473">
    <property type="entry name" value="G6P_isomerase"/>
    <property type="match status" value="1"/>
</dbReference>
<dbReference type="InterPro" id="IPR001672">
    <property type="entry name" value="G6P_Isomerase"/>
</dbReference>
<comment type="similarity">
    <text evidence="2 7 8">Belongs to the GPI family.</text>
</comment>
<dbReference type="RefSeq" id="WP_136546601.1">
    <property type="nucleotide sequence ID" value="NZ_CP031093.1"/>
</dbReference>
<dbReference type="Gene3D" id="1.10.1390.10">
    <property type="match status" value="1"/>
</dbReference>
<dbReference type="Pfam" id="PF00342">
    <property type="entry name" value="PGI"/>
    <property type="match status" value="1"/>
</dbReference>
<comment type="catalytic activity">
    <reaction evidence="6 7 8">
        <text>alpha-D-glucose 6-phosphate = beta-D-fructose 6-phosphate</text>
        <dbReference type="Rhea" id="RHEA:11816"/>
        <dbReference type="ChEBI" id="CHEBI:57634"/>
        <dbReference type="ChEBI" id="CHEBI:58225"/>
        <dbReference type="EC" id="5.3.1.9"/>
    </reaction>
</comment>
<comment type="pathway">
    <text evidence="1 7 8">Carbohydrate degradation; glycolysis; D-glyceraldehyde 3-phosphate and glycerone phosphate from D-glucose: step 2/4.</text>
</comment>
<comment type="subcellular location">
    <subcellularLocation>
        <location evidence="7">Cytoplasm</location>
    </subcellularLocation>
</comment>
<dbReference type="AlphaFoldDB" id="A0A4P7XEE8"/>
<dbReference type="PANTHER" id="PTHR11469:SF1">
    <property type="entry name" value="GLUCOSE-6-PHOSPHATE ISOMERASE"/>
    <property type="match status" value="1"/>
</dbReference>
<dbReference type="UniPathway" id="UPA00109">
    <property type="reaction ID" value="UER00181"/>
</dbReference>
<dbReference type="PROSITE" id="PS00174">
    <property type="entry name" value="P_GLUCOSE_ISOMERASE_2"/>
    <property type="match status" value="1"/>
</dbReference>
<keyword evidence="10" id="KW-1185">Reference proteome</keyword>
<dbReference type="CDD" id="cd05015">
    <property type="entry name" value="SIS_PGI_1"/>
    <property type="match status" value="1"/>
</dbReference>
<dbReference type="KEGG" id="hmi:soil367_02535"/>
<dbReference type="EMBL" id="CP031093">
    <property type="protein sequence ID" value="QCF24913.1"/>
    <property type="molecule type" value="Genomic_DNA"/>
</dbReference>
<dbReference type="GO" id="GO:0005829">
    <property type="term" value="C:cytosol"/>
    <property type="evidence" value="ECO:0007669"/>
    <property type="project" value="TreeGrafter"/>
</dbReference>
<dbReference type="GO" id="GO:0006094">
    <property type="term" value="P:gluconeogenesis"/>
    <property type="evidence" value="ECO:0007669"/>
    <property type="project" value="UniProtKB-UniRule"/>
</dbReference>
<reference evidence="9 10" key="1">
    <citation type="submission" date="2018-07" db="EMBL/GenBank/DDBJ databases">
        <title>Marsedoiliclastica nanhaica gen. nov. sp. nov., a novel marine hydrocarbonoclastic bacterium isolated from an in-situ enriched hydrocarbon-degrading consortium in deep-sea sediment.</title>
        <authorList>
            <person name="Dong C."/>
            <person name="Ma T."/>
            <person name="Liu R."/>
            <person name="Shao Z."/>
        </authorList>
    </citation>
    <scope>NUCLEOTIDE SEQUENCE [LARGE SCALE GENOMIC DNA]</scope>
    <source>
        <strain evidence="10">soil36-7</strain>
    </source>
</reference>
<sequence>MNDSASTPTELTTRPEWAALTEHAQAMRNVHMRELFDRDPGRYPRYTAEAASLHLDYSKNRITDETLDKLFALARSSGLSDKIEAMFRGEMVNVTEQRPALHVALRSLGDEAIEVDGSDIMPEVRSTLDRMEEFVWRVRSTQWRGFSNQPFKDVVSIGIGGSFLGPKLVSAALKPYWHGRLNCHYVANIDGSNITEVLRYIDPETTLFLIQSKSFKTQETLENTKIAREWFLQNGGSEETIAKHFVAVTANMDEAEKFGILRENIFPMWDWVGGRYSLWSAIGLPTALTIGMENFRALLSGAYSMDRHFRHAPLEENLPVILGLLGIWYSNFHGADAHAILPYDHYLRGLPAHLQQLDMESNGKSVTLEGQEITDYRTGPIIWGGAGANGQHAYHQLLHQGNRLSPADFIVPLRTHNPVGQHHTILFANCLSQSQALMRGKTEAEALAELKAAGMGDERAQALAPHKVIAGNKPSNTILFERSTPRTVGALVALYEHKVMVQGCIWGINSFDQWGVELGKQLGQGILDILEGKAAEPGSLDSSTEGLIRRFVSRHDPDC</sequence>
<keyword evidence="5 7" id="KW-0413">Isomerase</keyword>
<dbReference type="OrthoDB" id="140919at2"/>
<evidence type="ECO:0000256" key="8">
    <source>
        <dbReference type="RuleBase" id="RU000612"/>
    </source>
</evidence>
<keyword evidence="4 7" id="KW-0324">Glycolysis</keyword>
<feature type="active site" description="Proton donor" evidence="7">
    <location>
        <position position="360"/>
    </location>
</feature>
<name>A0A4P7XEE8_9ALTE</name>
<evidence type="ECO:0000256" key="5">
    <source>
        <dbReference type="ARBA" id="ARBA00023235"/>
    </source>
</evidence>